<keyword evidence="3" id="KW-1185">Reference proteome</keyword>
<accession>A0A4S2L404</accession>
<keyword evidence="1" id="KW-1133">Transmembrane helix</keyword>
<gene>
    <name evidence="2" type="ORF">DBV15_03198</name>
</gene>
<reference evidence="2 3" key="1">
    <citation type="journal article" date="2019" name="Philos. Trans. R. Soc. Lond., B, Biol. Sci.">
        <title>Ant behaviour and brain gene expression of defending hosts depend on the ecological success of the intruding social parasite.</title>
        <authorList>
            <person name="Kaur R."/>
            <person name="Stoldt M."/>
            <person name="Jongepier E."/>
            <person name="Feldmeyer B."/>
            <person name="Menzel F."/>
            <person name="Bornberg-Bauer E."/>
            <person name="Foitzik S."/>
        </authorList>
    </citation>
    <scope>NUCLEOTIDE SEQUENCE [LARGE SCALE GENOMIC DNA]</scope>
    <source>
        <tissue evidence="2">Whole body</tissue>
    </source>
</reference>
<sequence>MQHTRSGRKEFSFATSLQEAIHTQRNTRNTVHKVDSRRPAKFNIYFRQNDVRSEGWKAHEYLDRLRGTRIVRSRFYFTTTIQHAAYQGLFGALLGLFGVAYLTHKNPKMINTATTATPMPSQSSPRTFNLSRPISRRANAPSGGSHAAWIMMSCRWICLGLQLASFPTLSLL</sequence>
<organism evidence="2 3">
    <name type="scientific">Temnothorax longispinosus</name>
    <dbReference type="NCBI Taxonomy" id="300112"/>
    <lineage>
        <taxon>Eukaryota</taxon>
        <taxon>Metazoa</taxon>
        <taxon>Ecdysozoa</taxon>
        <taxon>Arthropoda</taxon>
        <taxon>Hexapoda</taxon>
        <taxon>Insecta</taxon>
        <taxon>Pterygota</taxon>
        <taxon>Neoptera</taxon>
        <taxon>Endopterygota</taxon>
        <taxon>Hymenoptera</taxon>
        <taxon>Apocrita</taxon>
        <taxon>Aculeata</taxon>
        <taxon>Formicoidea</taxon>
        <taxon>Formicidae</taxon>
        <taxon>Myrmicinae</taxon>
        <taxon>Temnothorax</taxon>
    </lineage>
</organism>
<protein>
    <submittedName>
        <fullName evidence="2">Uncharacterized protein</fullName>
    </submittedName>
</protein>
<dbReference type="Proteomes" id="UP000310200">
    <property type="component" value="Unassembled WGS sequence"/>
</dbReference>
<dbReference type="AlphaFoldDB" id="A0A4S2L404"/>
<comment type="caution">
    <text evidence="2">The sequence shown here is derived from an EMBL/GenBank/DDBJ whole genome shotgun (WGS) entry which is preliminary data.</text>
</comment>
<feature type="transmembrane region" description="Helical" evidence="1">
    <location>
        <begin position="84"/>
        <end position="102"/>
    </location>
</feature>
<keyword evidence="1" id="KW-0812">Transmembrane</keyword>
<evidence type="ECO:0000313" key="2">
    <source>
        <dbReference type="EMBL" id="TGZ57371.1"/>
    </source>
</evidence>
<dbReference type="EMBL" id="QBLH01000159">
    <property type="protein sequence ID" value="TGZ57371.1"/>
    <property type="molecule type" value="Genomic_DNA"/>
</dbReference>
<evidence type="ECO:0000256" key="1">
    <source>
        <dbReference type="SAM" id="Phobius"/>
    </source>
</evidence>
<name>A0A4S2L404_9HYME</name>
<evidence type="ECO:0000313" key="3">
    <source>
        <dbReference type="Proteomes" id="UP000310200"/>
    </source>
</evidence>
<keyword evidence="1" id="KW-0472">Membrane</keyword>
<proteinExistence type="predicted"/>